<evidence type="ECO:0000313" key="2">
    <source>
        <dbReference type="EMBL" id="JAP59873.1"/>
    </source>
</evidence>
<feature type="transmembrane region" description="Helical" evidence="1">
    <location>
        <begin position="103"/>
        <end position="128"/>
    </location>
</feature>
<name>A0A0V0J2P1_SCHSO</name>
<dbReference type="AlphaFoldDB" id="A0A0V0J2P1"/>
<dbReference type="EMBL" id="GEEE01003352">
    <property type="protein sequence ID" value="JAP59873.1"/>
    <property type="molecule type" value="Transcribed_RNA"/>
</dbReference>
<keyword evidence="1" id="KW-1133">Transmembrane helix</keyword>
<organism evidence="2">
    <name type="scientific">Schistocephalus solidus</name>
    <name type="common">Tapeworm</name>
    <dbReference type="NCBI Taxonomy" id="70667"/>
    <lineage>
        <taxon>Eukaryota</taxon>
        <taxon>Metazoa</taxon>
        <taxon>Spiralia</taxon>
        <taxon>Lophotrochozoa</taxon>
        <taxon>Platyhelminthes</taxon>
        <taxon>Cestoda</taxon>
        <taxon>Eucestoda</taxon>
        <taxon>Diphyllobothriidea</taxon>
        <taxon>Diphyllobothriidae</taxon>
        <taxon>Schistocephalus</taxon>
    </lineage>
</organism>
<gene>
    <name evidence="2" type="ORF">TR88060</name>
</gene>
<reference evidence="2" key="1">
    <citation type="submission" date="2016-01" db="EMBL/GenBank/DDBJ databases">
        <title>Reference transcriptome for the parasite Schistocephalus solidus: insights into the molecular evolution of parasitism.</title>
        <authorList>
            <person name="Hebert F.O."/>
            <person name="Grambauer S."/>
            <person name="Barber I."/>
            <person name="Landry C.R."/>
            <person name="Aubin-Horth N."/>
        </authorList>
    </citation>
    <scope>NUCLEOTIDE SEQUENCE</scope>
</reference>
<dbReference type="Gene3D" id="1.20.140.150">
    <property type="match status" value="1"/>
</dbReference>
<feature type="transmembrane region" description="Helical" evidence="1">
    <location>
        <begin position="7"/>
        <end position="28"/>
    </location>
</feature>
<evidence type="ECO:0000256" key="1">
    <source>
        <dbReference type="SAM" id="Phobius"/>
    </source>
</evidence>
<proteinExistence type="predicted"/>
<keyword evidence="1" id="KW-0472">Membrane</keyword>
<accession>A0A0V0J2P1</accession>
<feature type="transmembrane region" description="Helical" evidence="1">
    <location>
        <begin position="182"/>
        <end position="207"/>
    </location>
</feature>
<keyword evidence="1" id="KW-0812">Transmembrane</keyword>
<sequence length="213" mass="24010">MAEARNCVFFISIGLPIIVIGLSAWQLADPSVLRYQKWTCINTDQDYCTYDRGNLVTCIYETPRNIEACEKYLTNRIGNTLCTFIAAGQNHEPFSAKCQRCEITSLLSAGITLLSFLLGFVWLVIHFYKDPRIAHLAQAGTNIIAMLMIIALQAYLSVSWNWEYENPEEMPKYVYLNVKKRPAFYSSYSLIGSAALLLSLNIALVVLNVSNDS</sequence>
<feature type="transmembrane region" description="Helical" evidence="1">
    <location>
        <begin position="140"/>
        <end position="162"/>
    </location>
</feature>
<protein>
    <submittedName>
        <fullName evidence="2">Uncharacterized protein</fullName>
    </submittedName>
</protein>